<keyword evidence="1" id="KW-0371">Homeobox</keyword>
<dbReference type="RefSeq" id="WP_032520383.1">
    <property type="nucleotide sequence ID" value="NZ_CP138981.1"/>
</dbReference>
<accession>A0A0A2B5Q1</accession>
<reference evidence="2" key="1">
    <citation type="journal article" date="2014" name="Sci. Data">
        <title>Genomes of diverse isolates of the marine cyanobacterium Prochlorococcus.</title>
        <authorList>
            <person name="Biller S."/>
            <person name="Berube P."/>
            <person name="Thompson J."/>
            <person name="Kelly L."/>
            <person name="Roggensack S."/>
            <person name="Awad L."/>
            <person name="Roache-Johnson K."/>
            <person name="Ding H."/>
            <person name="Giovannoni S.J."/>
            <person name="Moore L.R."/>
            <person name="Chisholm S.W."/>
        </authorList>
    </citation>
    <scope>NUCLEOTIDE SEQUENCE [LARGE SCALE GENOMIC DNA]</scope>
    <source>
        <strain evidence="2">SB</strain>
    </source>
</reference>
<dbReference type="eggNOG" id="ENOG5033VBF">
    <property type="taxonomic scope" value="Bacteria"/>
</dbReference>
<comment type="caution">
    <text evidence="1">The sequence shown here is derived from an EMBL/GenBank/DDBJ whole genome shotgun (WGS) entry which is preliminary data.</text>
</comment>
<sequence>MSKSETEILEVLNGLGSKKLDLDILFSYYSLELSFEIRKVIAEKIGMQERKGYFLLEKMIKKFGLKVEFIEALKLTNEKNAKDLLLKNLYLNNKLNIHIINALEPWGGEIELTLIREIFDICEIDFWIAGLNILHFKAHQLTDQILLSFIDQIKIYDDFKINYKIISILKRRESEIVCKLLYKYSLNKELEIAKYAIFSLGSIWNDNSFEQLSKLENEIKDPSLLKCIKNQKLISNQFLINK</sequence>
<evidence type="ECO:0000313" key="1">
    <source>
        <dbReference type="EMBL" id="KGG09176.1"/>
    </source>
</evidence>
<dbReference type="GO" id="GO:0003677">
    <property type="term" value="F:DNA binding"/>
    <property type="evidence" value="ECO:0007669"/>
    <property type="project" value="UniProtKB-KW"/>
</dbReference>
<proteinExistence type="predicted"/>
<dbReference type="EMBL" id="JNAS01000002">
    <property type="protein sequence ID" value="KGG09176.1"/>
    <property type="molecule type" value="Genomic_DNA"/>
</dbReference>
<evidence type="ECO:0000313" key="2">
    <source>
        <dbReference type="Proteomes" id="UP000030345"/>
    </source>
</evidence>
<organism evidence="1 2">
    <name type="scientific">Prochlorococcus marinus str. SB</name>
    <dbReference type="NCBI Taxonomy" id="59926"/>
    <lineage>
        <taxon>Bacteria</taxon>
        <taxon>Bacillati</taxon>
        <taxon>Cyanobacteriota</taxon>
        <taxon>Cyanophyceae</taxon>
        <taxon>Synechococcales</taxon>
        <taxon>Prochlorococcaceae</taxon>
        <taxon>Prochlorococcus</taxon>
    </lineage>
</organism>
<dbReference type="Proteomes" id="UP000030345">
    <property type="component" value="Unassembled WGS sequence"/>
</dbReference>
<keyword evidence="1" id="KW-0238">DNA-binding</keyword>
<dbReference type="AlphaFoldDB" id="A0A0A2B5Q1"/>
<protein>
    <submittedName>
        <fullName evidence="1">Putative Homeobox domain</fullName>
    </submittedName>
</protein>
<dbReference type="STRING" id="59926.EV02_1855"/>
<gene>
    <name evidence="1" type="ORF">EV02_1855</name>
</gene>
<dbReference type="OrthoDB" id="538878at2"/>
<name>A0A0A2B5Q1_PROMR</name>